<dbReference type="Proteomes" id="UP000276417">
    <property type="component" value="Chromosome 2"/>
</dbReference>
<dbReference type="InterPro" id="IPR008928">
    <property type="entry name" value="6-hairpin_glycosidase_sf"/>
</dbReference>
<protein>
    <submittedName>
        <fullName evidence="4">Carbohydrate-binding protein</fullName>
    </submittedName>
</protein>
<organism evidence="4 5">
    <name type="scientific">Deinococcus psychrotolerans</name>
    <dbReference type="NCBI Taxonomy" id="2489213"/>
    <lineage>
        <taxon>Bacteria</taxon>
        <taxon>Thermotogati</taxon>
        <taxon>Deinococcota</taxon>
        <taxon>Deinococci</taxon>
        <taxon>Deinococcales</taxon>
        <taxon>Deinococcaceae</taxon>
        <taxon>Deinococcus</taxon>
    </lineage>
</organism>
<evidence type="ECO:0000256" key="1">
    <source>
        <dbReference type="ARBA" id="ARBA00022729"/>
    </source>
</evidence>
<keyword evidence="5" id="KW-1185">Reference proteome</keyword>
<dbReference type="PANTHER" id="PTHR47791:SF3">
    <property type="entry name" value="MEIOTICALLY UP-REGULATED GENE 191 PROTEIN"/>
    <property type="match status" value="1"/>
</dbReference>
<dbReference type="InterPro" id="IPR006584">
    <property type="entry name" value="Cellulose-bd_IV"/>
</dbReference>
<gene>
    <name evidence="4" type="ORF">EHF33_14160</name>
</gene>
<dbReference type="InterPro" id="IPR008979">
    <property type="entry name" value="Galactose-bd-like_sf"/>
</dbReference>
<evidence type="ECO:0000259" key="3">
    <source>
        <dbReference type="PROSITE" id="PS51175"/>
    </source>
</evidence>
<evidence type="ECO:0000256" key="2">
    <source>
        <dbReference type="SAM" id="SignalP"/>
    </source>
</evidence>
<dbReference type="Gene3D" id="2.60.120.260">
    <property type="entry name" value="Galactose-binding domain-like"/>
    <property type="match status" value="1"/>
</dbReference>
<name>A0A3G8YFF4_9DEIO</name>
<feature type="domain" description="CBM6" evidence="3">
    <location>
        <begin position="394"/>
        <end position="518"/>
    </location>
</feature>
<dbReference type="GO" id="GO:0005975">
    <property type="term" value="P:carbohydrate metabolic process"/>
    <property type="evidence" value="ECO:0007669"/>
    <property type="project" value="InterPro"/>
</dbReference>
<sequence>MSEYWGSMRRTALLLLTLPLTLLASPSGRAVPSPAVLTAPDPDRAMQDFLKAYWDADQGYFLAWNRSAPFARPSGSGPVGGKYTDFWWEAQLWDLVLDAAEREPGNTMYRSLIDDVYTGFVRAYPDWRNDFNDDLGWWAQASMRAYRLTGNPRYLQQAATLFDSIWPYWTDASGGGVLWRRSGSNQKNVATNGPLVVTAVRLYQATGEQHYLMRAQQLYAFVDSHLTDGQARVYDNIENGELRRWDFTYNVGNFVLAALALREVSLDPTERAKLLQRATDSTDWALDNLTNAGIFLNEGTGDGGGFKGVLLRALHTLSQTPGLDAAVQERYRQSLRDQATQVWNQRRAADGLIGPDWSAPHEGDVIESLAAGTGVAALQLASPSLPARIVVGDGRYEAENSVLEGVKSSAVADGFSGRGYVNTFFQSGQFVEFHVNVPQARRYLLKLRYSAGGGEARRTLTVNGASRKLTLPPTPDWATWRDLDIAIELPAGSSRIRISFDGEMNSRGWLNLDRLTLGDLK</sequence>
<evidence type="ECO:0000313" key="4">
    <source>
        <dbReference type="EMBL" id="AZI44059.1"/>
    </source>
</evidence>
<dbReference type="SUPFAM" id="SSF48208">
    <property type="entry name" value="Six-hairpin glycosidases"/>
    <property type="match status" value="1"/>
</dbReference>
<dbReference type="Gene3D" id="1.50.10.20">
    <property type="match status" value="1"/>
</dbReference>
<evidence type="ECO:0000313" key="5">
    <source>
        <dbReference type="Proteomes" id="UP000276417"/>
    </source>
</evidence>
<dbReference type="SUPFAM" id="SSF49785">
    <property type="entry name" value="Galactose-binding domain-like"/>
    <property type="match status" value="1"/>
</dbReference>
<feature type="signal peptide" evidence="2">
    <location>
        <begin position="1"/>
        <end position="30"/>
    </location>
</feature>
<feature type="chain" id="PRO_5018203494" evidence="2">
    <location>
        <begin position="31"/>
        <end position="521"/>
    </location>
</feature>
<accession>A0A3G8YFF4</accession>
<dbReference type="GO" id="GO:0030246">
    <property type="term" value="F:carbohydrate binding"/>
    <property type="evidence" value="ECO:0007669"/>
    <property type="project" value="InterPro"/>
</dbReference>
<reference evidence="4 5" key="1">
    <citation type="submission" date="2018-11" db="EMBL/GenBank/DDBJ databases">
        <title>Deinococcus shelandsis sp. nov., isolated from South Shetland Islands soil of Antarctica.</title>
        <authorList>
            <person name="Tian J."/>
        </authorList>
    </citation>
    <scope>NUCLEOTIDE SEQUENCE [LARGE SCALE GENOMIC DNA]</scope>
    <source>
        <strain evidence="4 5">S14-83T</strain>
    </source>
</reference>
<keyword evidence="1 2" id="KW-0732">Signal</keyword>
<dbReference type="AlphaFoldDB" id="A0A3G8YFF4"/>
<dbReference type="EMBL" id="CP034184">
    <property type="protein sequence ID" value="AZI44059.1"/>
    <property type="molecule type" value="Genomic_DNA"/>
</dbReference>
<dbReference type="KEGG" id="dph:EHF33_14160"/>
<dbReference type="PROSITE" id="PS51175">
    <property type="entry name" value="CBM6"/>
    <property type="match status" value="1"/>
</dbReference>
<dbReference type="PANTHER" id="PTHR47791">
    <property type="entry name" value="MEIOTICALLY UP-REGULATED GENE 191 PROTEIN"/>
    <property type="match status" value="1"/>
</dbReference>
<dbReference type="InterPro" id="IPR053169">
    <property type="entry name" value="MUG_Protein"/>
</dbReference>
<dbReference type="InterPro" id="IPR005084">
    <property type="entry name" value="CBM6"/>
</dbReference>
<dbReference type="Pfam" id="PF03663">
    <property type="entry name" value="Glyco_hydro_76"/>
    <property type="match status" value="1"/>
</dbReference>
<dbReference type="OrthoDB" id="6387072at2"/>
<dbReference type="InterPro" id="IPR005198">
    <property type="entry name" value="Glyco_hydro_76"/>
</dbReference>
<dbReference type="Pfam" id="PF16990">
    <property type="entry name" value="CBM_35"/>
    <property type="match status" value="1"/>
</dbReference>
<dbReference type="SMART" id="SM00606">
    <property type="entry name" value="CBD_IV"/>
    <property type="match status" value="1"/>
</dbReference>
<proteinExistence type="predicted"/>